<dbReference type="EMBL" id="PJRP01000021">
    <property type="protein sequence ID" value="PLP96951.1"/>
    <property type="molecule type" value="Genomic_DNA"/>
</dbReference>
<dbReference type="Pfam" id="PF14354">
    <property type="entry name" value="Lar_restr_allev"/>
    <property type="match status" value="1"/>
</dbReference>
<accession>A0A2N5C3Z8</accession>
<dbReference type="RefSeq" id="WP_101684960.1">
    <property type="nucleotide sequence ID" value="NZ_PJRP01000021.1"/>
</dbReference>
<dbReference type="NCBIfam" id="TIGR03655">
    <property type="entry name" value="anti_R_Lar"/>
    <property type="match status" value="1"/>
</dbReference>
<proteinExistence type="predicted"/>
<reference evidence="2 3" key="1">
    <citation type="submission" date="2017-12" db="EMBL/GenBank/DDBJ databases">
        <title>Genome sequence of the active heterotrophic nitrifier-denitrifier, Cupriavidus pauculus UM1.</title>
        <authorList>
            <person name="Putonti C."/>
            <person name="Castignetti D."/>
        </authorList>
    </citation>
    <scope>NUCLEOTIDE SEQUENCE [LARGE SCALE GENOMIC DNA]</scope>
    <source>
        <strain evidence="2 3">UM1</strain>
    </source>
</reference>
<dbReference type="InterPro" id="IPR019908">
    <property type="entry name" value="Toxin_RalR"/>
</dbReference>
<feature type="region of interest" description="Disordered" evidence="1">
    <location>
        <begin position="140"/>
        <end position="163"/>
    </location>
</feature>
<dbReference type="OrthoDB" id="9133570at2"/>
<evidence type="ECO:0000313" key="2">
    <source>
        <dbReference type="EMBL" id="PLP96951.1"/>
    </source>
</evidence>
<gene>
    <name evidence="2" type="ORF">CYJ10_29350</name>
</gene>
<evidence type="ECO:0000313" key="3">
    <source>
        <dbReference type="Proteomes" id="UP000234341"/>
    </source>
</evidence>
<organism evidence="2 3">
    <name type="scientific">Cupriavidus pauculus</name>
    <dbReference type="NCBI Taxonomy" id="82633"/>
    <lineage>
        <taxon>Bacteria</taxon>
        <taxon>Pseudomonadati</taxon>
        <taxon>Pseudomonadota</taxon>
        <taxon>Betaproteobacteria</taxon>
        <taxon>Burkholderiales</taxon>
        <taxon>Burkholderiaceae</taxon>
        <taxon>Cupriavidus</taxon>
    </lineage>
</organism>
<dbReference type="Proteomes" id="UP000234341">
    <property type="component" value="Unassembled WGS sequence"/>
</dbReference>
<protein>
    <recommendedName>
        <fullName evidence="4">Restriction alleviation protein, Lar family</fullName>
    </recommendedName>
</protein>
<name>A0A2N5C3Z8_9BURK</name>
<comment type="caution">
    <text evidence="2">The sequence shown here is derived from an EMBL/GenBank/DDBJ whole genome shotgun (WGS) entry which is preliminary data.</text>
</comment>
<evidence type="ECO:0008006" key="4">
    <source>
        <dbReference type="Google" id="ProtNLM"/>
    </source>
</evidence>
<dbReference type="AlphaFoldDB" id="A0A2N5C3Z8"/>
<sequence>MSKKLKPCPFCGGKPSIAPLIEQVEHDSWAASINCNSCDVSLTPQYTSTSEDEAVSAAIEQWNRRELESASQPGGGWQPIETAQKDRVVQLWVPGFGTWVDGPWRGAWSYVADQWTLQSPFTAADRRAITVSEVPLPTHWMPLQDEPRGATDATMKLNGEQKV</sequence>
<evidence type="ECO:0000256" key="1">
    <source>
        <dbReference type="SAM" id="MobiDB-lite"/>
    </source>
</evidence>